<reference evidence="13" key="1">
    <citation type="submission" date="2017-07" db="EMBL/GenBank/DDBJ databases">
        <title>Taro Niue Genome Assembly and Annotation.</title>
        <authorList>
            <person name="Atibalentja N."/>
            <person name="Keating K."/>
            <person name="Fields C.J."/>
        </authorList>
    </citation>
    <scope>NUCLEOTIDE SEQUENCE</scope>
    <source>
        <strain evidence="13">Niue_2</strain>
        <tissue evidence="13">Leaf</tissue>
    </source>
</reference>
<dbReference type="OrthoDB" id="41266at2759"/>
<comment type="caution">
    <text evidence="13">The sequence shown here is derived from an EMBL/GenBank/DDBJ whole genome shotgun (WGS) entry which is preliminary data.</text>
</comment>
<dbReference type="Pfam" id="PF09439">
    <property type="entry name" value="SRPRB"/>
    <property type="match status" value="1"/>
</dbReference>
<dbReference type="AlphaFoldDB" id="A0A843XR32"/>
<dbReference type="InterPro" id="IPR019009">
    <property type="entry name" value="SRP_receptor_beta_su"/>
</dbReference>
<evidence type="ECO:0000313" key="13">
    <source>
        <dbReference type="EMBL" id="MQM21613.1"/>
    </source>
</evidence>
<evidence type="ECO:0000256" key="4">
    <source>
        <dbReference type="ARBA" id="ARBA00022692"/>
    </source>
</evidence>
<proteinExistence type="inferred from homology"/>
<comment type="similarity">
    <text evidence="2">Belongs to the SRP receptor beta subunit family.</text>
</comment>
<evidence type="ECO:0000313" key="14">
    <source>
        <dbReference type="Proteomes" id="UP000652761"/>
    </source>
</evidence>
<dbReference type="GO" id="GO:0005525">
    <property type="term" value="F:GTP binding"/>
    <property type="evidence" value="ECO:0007669"/>
    <property type="project" value="UniProtKB-KW"/>
</dbReference>
<evidence type="ECO:0000256" key="12">
    <source>
        <dbReference type="SAM" id="Phobius"/>
    </source>
</evidence>
<feature type="region of interest" description="Disordered" evidence="11">
    <location>
        <begin position="24"/>
        <end position="47"/>
    </location>
</feature>
<evidence type="ECO:0000256" key="2">
    <source>
        <dbReference type="ARBA" id="ARBA00005619"/>
    </source>
</evidence>
<evidence type="ECO:0000256" key="3">
    <source>
        <dbReference type="ARBA" id="ARBA00020256"/>
    </source>
</evidence>
<dbReference type="Gene3D" id="3.40.50.300">
    <property type="entry name" value="P-loop containing nucleotide triphosphate hydrolases"/>
    <property type="match status" value="1"/>
</dbReference>
<comment type="subcellular location">
    <subcellularLocation>
        <location evidence="1">Endoplasmic reticulum membrane</location>
        <topology evidence="1">Single-pass membrane protein</topology>
    </subcellularLocation>
</comment>
<organism evidence="13 14">
    <name type="scientific">Colocasia esculenta</name>
    <name type="common">Wild taro</name>
    <name type="synonym">Arum esculentum</name>
    <dbReference type="NCBI Taxonomy" id="4460"/>
    <lineage>
        <taxon>Eukaryota</taxon>
        <taxon>Viridiplantae</taxon>
        <taxon>Streptophyta</taxon>
        <taxon>Embryophyta</taxon>
        <taxon>Tracheophyta</taxon>
        <taxon>Spermatophyta</taxon>
        <taxon>Magnoliopsida</taxon>
        <taxon>Liliopsida</taxon>
        <taxon>Araceae</taxon>
        <taxon>Aroideae</taxon>
        <taxon>Colocasieae</taxon>
        <taxon>Colocasia</taxon>
    </lineage>
</organism>
<accession>A0A843XR32</accession>
<dbReference type="EMBL" id="NMUH01011306">
    <property type="protein sequence ID" value="MQM21613.1"/>
    <property type="molecule type" value="Genomic_DNA"/>
</dbReference>
<evidence type="ECO:0000256" key="11">
    <source>
        <dbReference type="SAM" id="MobiDB-lite"/>
    </source>
</evidence>
<dbReference type="SUPFAM" id="SSF52540">
    <property type="entry name" value="P-loop containing nucleoside triphosphate hydrolases"/>
    <property type="match status" value="1"/>
</dbReference>
<feature type="non-terminal residue" evidence="13">
    <location>
        <position position="518"/>
    </location>
</feature>
<keyword evidence="7 12" id="KW-1133">Transmembrane helix</keyword>
<evidence type="ECO:0000256" key="10">
    <source>
        <dbReference type="ARBA" id="ARBA00023170"/>
    </source>
</evidence>
<gene>
    <name evidence="13" type="ORF">Taro_054654</name>
</gene>
<keyword evidence="8" id="KW-0342">GTP-binding</keyword>
<sequence>PQICFGLGIRQLADRLGSSSFSRRTRSSRVTVEHNAGAPVSPPGTLPSDATVAASPGAGLRITYSGLSRLFGVPSSSSFSSVGMEQLLQQVEQWMHFIEQWIRQQPEEQLYAALIVLLLTVFFLLLGRFFKRAKSNTVVLAGLSGSGKTVLFYQDPKNTSGCLGTLTTMLSIRLTVKGRPSLAVRGATVQGPPASPVLTAAFAALAASDVHHCRHIVLQPAPPSLPRFCRTFSLSPAGQVVFPVCRHPAATAARPCCFRPGSTENLPAQRQPSTGVVWALPQPPGALLEHTASGRLNAKSLAGWELRDGSSHQGTVTSMEPNDDCFILHSETEKRNKIKPVRVVDAPGHPRLRDKLDIFLPQAAAIVFVVDAVDFLPNCRAAAEYLYDILTKASVVKRKIPILILCNKTDKVTAHTKEFIRKQLEKEIHQILLLVTSPQNSDGTLTWGLSYGSGASDKLRTSRTALSTADVTNEYALGVSGEPFAFVQCNNKVSVADAAGLTGEITHLEQFIREHVKP</sequence>
<dbReference type="CDD" id="cd04105">
    <property type="entry name" value="SR_beta"/>
    <property type="match status" value="1"/>
</dbReference>
<keyword evidence="5" id="KW-0547">Nucleotide-binding</keyword>
<protein>
    <recommendedName>
        <fullName evidence="3">Signal recognition particle receptor subunit beta</fullName>
    </recommendedName>
</protein>
<evidence type="ECO:0000256" key="6">
    <source>
        <dbReference type="ARBA" id="ARBA00022824"/>
    </source>
</evidence>
<keyword evidence="10" id="KW-0675">Receptor</keyword>
<evidence type="ECO:0000256" key="9">
    <source>
        <dbReference type="ARBA" id="ARBA00023136"/>
    </source>
</evidence>
<evidence type="ECO:0000256" key="7">
    <source>
        <dbReference type="ARBA" id="ARBA00022989"/>
    </source>
</evidence>
<keyword evidence="4 12" id="KW-0812">Transmembrane</keyword>
<keyword evidence="6" id="KW-0256">Endoplasmic reticulum</keyword>
<keyword evidence="14" id="KW-1185">Reference proteome</keyword>
<name>A0A843XR32_COLES</name>
<dbReference type="GO" id="GO:0005789">
    <property type="term" value="C:endoplasmic reticulum membrane"/>
    <property type="evidence" value="ECO:0007669"/>
    <property type="project" value="UniProtKB-SubCell"/>
</dbReference>
<evidence type="ECO:0000256" key="8">
    <source>
        <dbReference type="ARBA" id="ARBA00023134"/>
    </source>
</evidence>
<dbReference type="InterPro" id="IPR027417">
    <property type="entry name" value="P-loop_NTPase"/>
</dbReference>
<keyword evidence="9 12" id="KW-0472">Membrane</keyword>
<feature type="transmembrane region" description="Helical" evidence="12">
    <location>
        <begin position="110"/>
        <end position="130"/>
    </location>
</feature>
<evidence type="ECO:0000256" key="1">
    <source>
        <dbReference type="ARBA" id="ARBA00004389"/>
    </source>
</evidence>
<dbReference type="Proteomes" id="UP000652761">
    <property type="component" value="Unassembled WGS sequence"/>
</dbReference>
<evidence type="ECO:0000256" key="5">
    <source>
        <dbReference type="ARBA" id="ARBA00022741"/>
    </source>
</evidence>